<dbReference type="InterPro" id="IPR050768">
    <property type="entry name" value="UPF0353/GerABKA_families"/>
</dbReference>
<evidence type="ECO:0000313" key="5">
    <source>
        <dbReference type="EMBL" id="GHA01473.1"/>
    </source>
</evidence>
<dbReference type="Pfam" id="PF00515">
    <property type="entry name" value="TPR_1"/>
    <property type="match status" value="1"/>
</dbReference>
<evidence type="ECO:0000256" key="1">
    <source>
        <dbReference type="PROSITE-ProRule" id="PRU00339"/>
    </source>
</evidence>
<comment type="caution">
    <text evidence="5">The sequence shown here is derived from an EMBL/GenBank/DDBJ whole genome shotgun (WGS) entry which is preliminary data.</text>
</comment>
<dbReference type="EMBL" id="BMXA01000001">
    <property type="protein sequence ID" value="GHA01473.1"/>
    <property type="molecule type" value="Genomic_DNA"/>
</dbReference>
<dbReference type="SUPFAM" id="SSF48452">
    <property type="entry name" value="TPR-like"/>
    <property type="match status" value="1"/>
</dbReference>
<protein>
    <recommendedName>
        <fullName evidence="4">VWFA domain-containing protein</fullName>
    </recommendedName>
</protein>
<gene>
    <name evidence="5" type="ORF">GCM10008090_08270</name>
</gene>
<dbReference type="Gene3D" id="3.40.50.410">
    <property type="entry name" value="von Willebrand factor, type A domain"/>
    <property type="match status" value="1"/>
</dbReference>
<proteinExistence type="predicted"/>
<reference evidence="5" key="2">
    <citation type="submission" date="2020-09" db="EMBL/GenBank/DDBJ databases">
        <authorList>
            <person name="Sun Q."/>
            <person name="Kim S."/>
        </authorList>
    </citation>
    <scope>NUCLEOTIDE SEQUENCE</scope>
    <source>
        <strain evidence="5">KCTC 12711</strain>
    </source>
</reference>
<dbReference type="PROSITE" id="PS50293">
    <property type="entry name" value="TPR_REGION"/>
    <property type="match status" value="1"/>
</dbReference>
<keyword evidence="3" id="KW-0812">Transmembrane</keyword>
<evidence type="ECO:0000313" key="6">
    <source>
        <dbReference type="Proteomes" id="UP000614811"/>
    </source>
</evidence>
<feature type="compositionally biased region" description="Polar residues" evidence="2">
    <location>
        <begin position="577"/>
        <end position="598"/>
    </location>
</feature>
<evidence type="ECO:0000256" key="2">
    <source>
        <dbReference type="SAM" id="MobiDB-lite"/>
    </source>
</evidence>
<feature type="transmembrane region" description="Helical" evidence="3">
    <location>
        <begin position="6"/>
        <end position="26"/>
    </location>
</feature>
<dbReference type="PANTHER" id="PTHR22550:SF14">
    <property type="entry name" value="VWFA DOMAIN-CONTAINING PROTEIN"/>
    <property type="match status" value="1"/>
</dbReference>
<dbReference type="InterPro" id="IPR011990">
    <property type="entry name" value="TPR-like_helical_dom_sf"/>
</dbReference>
<name>A0A918RL88_9GAMM</name>
<evidence type="ECO:0000259" key="4">
    <source>
        <dbReference type="PROSITE" id="PS50234"/>
    </source>
</evidence>
<keyword evidence="3" id="KW-1133">Transmembrane helix</keyword>
<dbReference type="AlphaFoldDB" id="A0A918RL88"/>
<evidence type="ECO:0000256" key="3">
    <source>
        <dbReference type="SAM" id="Phobius"/>
    </source>
</evidence>
<dbReference type="InterPro" id="IPR019734">
    <property type="entry name" value="TPR_rpt"/>
</dbReference>
<dbReference type="SUPFAM" id="SSF53300">
    <property type="entry name" value="vWA-like"/>
    <property type="match status" value="1"/>
</dbReference>
<feature type="region of interest" description="Disordered" evidence="2">
    <location>
        <begin position="455"/>
        <end position="635"/>
    </location>
</feature>
<feature type="compositionally biased region" description="Basic and acidic residues" evidence="2">
    <location>
        <begin position="622"/>
        <end position="635"/>
    </location>
</feature>
<keyword evidence="6" id="KW-1185">Reference proteome</keyword>
<dbReference type="InterPro" id="IPR002035">
    <property type="entry name" value="VWF_A"/>
</dbReference>
<keyword evidence="3" id="KW-0472">Membrane</keyword>
<dbReference type="Proteomes" id="UP000614811">
    <property type="component" value="Unassembled WGS sequence"/>
</dbReference>
<dbReference type="InterPro" id="IPR036465">
    <property type="entry name" value="vWFA_dom_sf"/>
</dbReference>
<organism evidence="5 6">
    <name type="scientific">Arenicella chitinivorans</name>
    <dbReference type="NCBI Taxonomy" id="1329800"/>
    <lineage>
        <taxon>Bacteria</taxon>
        <taxon>Pseudomonadati</taxon>
        <taxon>Pseudomonadota</taxon>
        <taxon>Gammaproteobacteria</taxon>
        <taxon>Arenicellales</taxon>
        <taxon>Arenicellaceae</taxon>
        <taxon>Arenicella</taxon>
    </lineage>
</organism>
<feature type="compositionally biased region" description="Low complexity" evidence="2">
    <location>
        <begin position="455"/>
        <end position="576"/>
    </location>
</feature>
<feature type="domain" description="VWFA" evidence="4">
    <location>
        <begin position="92"/>
        <end position="286"/>
    </location>
</feature>
<dbReference type="PROSITE" id="PS50234">
    <property type="entry name" value="VWFA"/>
    <property type="match status" value="1"/>
</dbReference>
<dbReference type="RefSeq" id="WP_189398725.1">
    <property type="nucleotide sequence ID" value="NZ_BMXA01000001.1"/>
</dbReference>
<keyword evidence="1" id="KW-0802">TPR repeat</keyword>
<reference evidence="5" key="1">
    <citation type="journal article" date="2014" name="Int. J. Syst. Evol. Microbiol.">
        <title>Complete genome sequence of Corynebacterium casei LMG S-19264T (=DSM 44701T), isolated from a smear-ripened cheese.</title>
        <authorList>
            <consortium name="US DOE Joint Genome Institute (JGI-PGF)"/>
            <person name="Walter F."/>
            <person name="Albersmeier A."/>
            <person name="Kalinowski J."/>
            <person name="Ruckert C."/>
        </authorList>
    </citation>
    <scope>NUCLEOTIDE SEQUENCE</scope>
    <source>
        <strain evidence="5">KCTC 12711</strain>
    </source>
</reference>
<dbReference type="PANTHER" id="PTHR22550">
    <property type="entry name" value="SPORE GERMINATION PROTEIN"/>
    <property type="match status" value="1"/>
</dbReference>
<accession>A0A918RL88</accession>
<dbReference type="Gene3D" id="1.25.40.10">
    <property type="entry name" value="Tetratricopeptide repeat domain"/>
    <property type="match status" value="1"/>
</dbReference>
<dbReference type="SMART" id="SM00327">
    <property type="entry name" value="VWA"/>
    <property type="match status" value="1"/>
</dbReference>
<sequence>MLSDFHFIRPEWLMLSLPVIMAYWYAGRRSQQSRWQRYLPPMVVKALMVTEASVLPVWFSRAAGFTGVLLVLAAAGPTFSKQAVPTIENTQATVLILDLSPSMLAEDLLPNRLARARFKIIDFLRARVDGQTALVAYAGEAHTVSPLTDDPATIQALLPALEPSLMPVSGSNVEAAVQLAVRLLKDAGRVDGDLVLITDGVAESAAKTIRDTLGSRFSLSILGVSGSAPAPIPRPQGGFVQGANGEIVLTSIDAGFLRQLAKQHGGQFQRITADDKDINSLVRASLAEQPDAEATERAVEWHQWQDLGHWLVLLILPIVLYCFRRGLIYLLPLILWIQPGTVRAENAISWWKNADQRAADAYTRSDYAMAADMFQRSDWAAIAEYRAGNYDKAAEQFAGLASQLGVEAIYNQANALALNGDYTAALEAYQRVLEADPEHDDAKHNKQVIEELLDQQSQDQQSQDQQSQDQQSQDQQSQDQQSQDQQNQDQQSQDQQSQDQQSQDQQSQDQQSQDQQSQDQQSQDQQSQDQQAQDQQAQDQQAQDQQAQDQQAQDQQAQDQQAQDQQAQDQQAQDQSVDLSKQPTVENPLSENSEQWLRSIQDDPSGLLRRKFQYQSQLRARQQPDRQPKNNEQRY</sequence>
<dbReference type="PROSITE" id="PS50005">
    <property type="entry name" value="TPR"/>
    <property type="match status" value="1"/>
</dbReference>
<dbReference type="SMART" id="SM00028">
    <property type="entry name" value="TPR"/>
    <property type="match status" value="1"/>
</dbReference>
<feature type="repeat" description="TPR" evidence="1">
    <location>
        <begin position="406"/>
        <end position="439"/>
    </location>
</feature>
<dbReference type="Pfam" id="PF13519">
    <property type="entry name" value="VWA_2"/>
    <property type="match status" value="1"/>
</dbReference>